<dbReference type="InterPro" id="IPR011032">
    <property type="entry name" value="GroES-like_sf"/>
</dbReference>
<dbReference type="PhylomeDB" id="A7IG05"/>
<name>A7IG05_XANP2</name>
<dbReference type="GO" id="GO:0005829">
    <property type="term" value="C:cytosol"/>
    <property type="evidence" value="ECO:0007669"/>
    <property type="project" value="TreeGrafter"/>
</dbReference>
<dbReference type="CDD" id="cd05286">
    <property type="entry name" value="QOR2"/>
    <property type="match status" value="1"/>
</dbReference>
<evidence type="ECO:0000259" key="3">
    <source>
        <dbReference type="SMART" id="SM00829"/>
    </source>
</evidence>
<dbReference type="PANTHER" id="PTHR48106">
    <property type="entry name" value="QUINONE OXIDOREDUCTASE PIG3-RELATED"/>
    <property type="match status" value="1"/>
</dbReference>
<dbReference type="Pfam" id="PF08240">
    <property type="entry name" value="ADH_N"/>
    <property type="match status" value="1"/>
</dbReference>
<dbReference type="InterPro" id="IPR036291">
    <property type="entry name" value="NAD(P)-bd_dom_sf"/>
</dbReference>
<dbReference type="Gene3D" id="3.90.180.10">
    <property type="entry name" value="Medium-chain alcohol dehydrogenases, catalytic domain"/>
    <property type="match status" value="1"/>
</dbReference>
<dbReference type="GO" id="GO:0070402">
    <property type="term" value="F:NADPH binding"/>
    <property type="evidence" value="ECO:0007669"/>
    <property type="project" value="TreeGrafter"/>
</dbReference>
<dbReference type="SUPFAM" id="SSF51735">
    <property type="entry name" value="NAD(P)-binding Rossmann-fold domains"/>
    <property type="match status" value="1"/>
</dbReference>
<dbReference type="STRING" id="78245.Xaut_1703"/>
<dbReference type="InterPro" id="IPR047618">
    <property type="entry name" value="QOR-like"/>
</dbReference>
<keyword evidence="5" id="KW-1185">Reference proteome</keyword>
<organism evidence="4 5">
    <name type="scientific">Xanthobacter autotrophicus (strain ATCC BAA-1158 / Py2)</name>
    <dbReference type="NCBI Taxonomy" id="78245"/>
    <lineage>
        <taxon>Bacteria</taxon>
        <taxon>Pseudomonadati</taxon>
        <taxon>Pseudomonadota</taxon>
        <taxon>Alphaproteobacteria</taxon>
        <taxon>Hyphomicrobiales</taxon>
        <taxon>Xanthobacteraceae</taxon>
        <taxon>Xanthobacter</taxon>
    </lineage>
</organism>
<feature type="domain" description="Enoyl reductase (ER)" evidence="3">
    <location>
        <begin position="16"/>
        <end position="328"/>
    </location>
</feature>
<dbReference type="Pfam" id="PF00107">
    <property type="entry name" value="ADH_zinc_N"/>
    <property type="match status" value="1"/>
</dbReference>
<dbReference type="Proteomes" id="UP000002417">
    <property type="component" value="Chromosome"/>
</dbReference>
<evidence type="ECO:0000313" key="5">
    <source>
        <dbReference type="Proteomes" id="UP000002417"/>
    </source>
</evidence>
<accession>A7IG05</accession>
<evidence type="ECO:0000256" key="1">
    <source>
        <dbReference type="ARBA" id="ARBA00022857"/>
    </source>
</evidence>
<gene>
    <name evidence="4" type="ordered locus">Xaut_1703</name>
</gene>
<dbReference type="SMART" id="SM00829">
    <property type="entry name" value="PKS_ER"/>
    <property type="match status" value="1"/>
</dbReference>
<dbReference type="EMBL" id="CP000781">
    <property type="protein sequence ID" value="ABS66948.1"/>
    <property type="molecule type" value="Genomic_DNA"/>
</dbReference>
<dbReference type="eggNOG" id="COG0604">
    <property type="taxonomic scope" value="Bacteria"/>
</dbReference>
<dbReference type="GO" id="GO:0003960">
    <property type="term" value="F:quinone reductase (NADPH) activity"/>
    <property type="evidence" value="ECO:0007669"/>
    <property type="project" value="InterPro"/>
</dbReference>
<dbReference type="AlphaFoldDB" id="A7IG05"/>
<protein>
    <submittedName>
        <fullName evidence="4">Alcohol dehydrogenase zinc-binding domain protein</fullName>
    </submittedName>
</protein>
<dbReference type="InterPro" id="IPR020843">
    <property type="entry name" value="ER"/>
</dbReference>
<dbReference type="Gene3D" id="3.40.50.720">
    <property type="entry name" value="NAD(P)-binding Rossmann-like Domain"/>
    <property type="match status" value="1"/>
</dbReference>
<dbReference type="InterPro" id="IPR013149">
    <property type="entry name" value="ADH-like_C"/>
</dbReference>
<dbReference type="SUPFAM" id="SSF50129">
    <property type="entry name" value="GroES-like"/>
    <property type="match status" value="1"/>
</dbReference>
<dbReference type="GO" id="GO:0035925">
    <property type="term" value="F:mRNA 3'-UTR AU-rich region binding"/>
    <property type="evidence" value="ECO:0007669"/>
    <property type="project" value="TreeGrafter"/>
</dbReference>
<dbReference type="GO" id="GO:0008270">
    <property type="term" value="F:zinc ion binding"/>
    <property type="evidence" value="ECO:0007669"/>
    <property type="project" value="InterPro"/>
</dbReference>
<evidence type="ECO:0000313" key="4">
    <source>
        <dbReference type="EMBL" id="ABS66948.1"/>
    </source>
</evidence>
<dbReference type="InterPro" id="IPR002364">
    <property type="entry name" value="Quin_OxRdtase/zeta-crystal_CS"/>
</dbReference>
<dbReference type="PROSITE" id="PS01162">
    <property type="entry name" value="QOR_ZETA_CRYSTAL"/>
    <property type="match status" value="1"/>
</dbReference>
<reference evidence="4 5" key="1">
    <citation type="submission" date="2007-07" db="EMBL/GenBank/DDBJ databases">
        <title>Complete sequence of chromosome of Xanthobacter autotrophicus Py2.</title>
        <authorList>
            <consortium name="US DOE Joint Genome Institute"/>
            <person name="Copeland A."/>
            <person name="Lucas S."/>
            <person name="Lapidus A."/>
            <person name="Barry K."/>
            <person name="Glavina del Rio T."/>
            <person name="Hammon N."/>
            <person name="Israni S."/>
            <person name="Dalin E."/>
            <person name="Tice H."/>
            <person name="Pitluck S."/>
            <person name="Sims D."/>
            <person name="Brettin T."/>
            <person name="Bruce D."/>
            <person name="Detter J.C."/>
            <person name="Han C."/>
            <person name="Tapia R."/>
            <person name="Brainard J."/>
            <person name="Schmutz J."/>
            <person name="Larimer F."/>
            <person name="Land M."/>
            <person name="Hauser L."/>
            <person name="Kyrpides N."/>
            <person name="Kim E."/>
            <person name="Ensigns S.A."/>
            <person name="Richardson P."/>
        </authorList>
    </citation>
    <scope>NUCLEOTIDE SEQUENCE [LARGE SCALE GENOMIC DNA]</scope>
    <source>
        <strain evidence="5">ATCC BAA-1158 / Py2</strain>
    </source>
</reference>
<dbReference type="KEGG" id="xau:Xaut_1703"/>
<sequence>MSVSIRAHEVRIAAYGAADALVLQEVDLPAPGAGEVLVRQHAVGINFIDIYHRRGVFPIPHLPGAIGVEAAGVVEEVGPGVTRLRAGDRVAYAGPPVGSYASARVLPEAALVKLPDAISFEAAAALMLQGMTAHMLFTRVRRVAAGDTVLVHAAAGGLGLLLVQWAKALGARVIGTVGSPTKAEHALRAGCCDVILYKEQDFATETRRLTDGAGVDVVYEGLGGDVLLKSLDCLKPFGLAVNLGQVGEPLGAVELARLGPQRSLTVAVPGVFSHLRTLPDLQAGADEMFAMVTSGAVAPTVGLSLPLADAGEAHRRLEAGTTTGSLILIP</sequence>
<dbReference type="HOGENOM" id="CLU_026673_3_1_5"/>
<dbReference type="PANTHER" id="PTHR48106:SF13">
    <property type="entry name" value="QUINONE OXIDOREDUCTASE-RELATED"/>
    <property type="match status" value="1"/>
</dbReference>
<proteinExistence type="predicted"/>
<keyword evidence="2" id="KW-0560">Oxidoreductase</keyword>
<keyword evidence="1" id="KW-0521">NADP</keyword>
<dbReference type="InterPro" id="IPR013154">
    <property type="entry name" value="ADH-like_N"/>
</dbReference>
<evidence type="ECO:0000256" key="2">
    <source>
        <dbReference type="ARBA" id="ARBA00023002"/>
    </source>
</evidence>